<keyword evidence="3" id="KW-1185">Reference proteome</keyword>
<name>A0A2G5U2D3_9PELO</name>
<dbReference type="OrthoDB" id="5879885at2759"/>
<accession>A0A2G5U2D3</accession>
<comment type="caution">
    <text evidence="2">The sequence shown here is derived from an EMBL/GenBank/DDBJ whole genome shotgun (WGS) entry which is preliminary data.</text>
</comment>
<gene>
    <name evidence="2" type="primary">Cnig_chr_IV.g13572</name>
    <name evidence="2" type="ORF">B9Z55_013572</name>
</gene>
<sequence length="577" mass="66420">MTHPFQTDPAKRDEYLLKLYGERYSIIQAHQKICEMIKDGKMPEDDQSTESRIAGATEERPRKRKRTSPRDDPDAKKVRKSENEETGRDQPSTSSSQGQARTPGGSSSSDNRRKAKRRGSQRSEEMDTDAKKLKKSSEASETSEGAPTAISDDWKDDVVFSDDYNKNYVPDPLPVDNPEDPIPITVVENFFKMSADLELDEIVLNGQKTVSKLEDVLKLFHIRRISADHCSICEKYTLPMKAIRWITGYENFKIQISNDLSTVEITYKNVSNGTVVKCGNENQEVFIEGWYAEQLAATDLVFLFLTENLQLDVLAYDIEAYDEVRGELFPEIVVLEDIYIHLENEKDTYSINVENYEFTFTRQGKFMEPYDEDERVHHFGPLIIFLNPDSLKTIKLKLWDDSKVISRDVYKETLAILLETDRLSYGYYDFIETDQWRAPDVVDIQEGDFHKDWKSFYHFQLIKCVSLSVKDVKKLVETYKQHVPKRGSIIKVQAENPLPIEAIRASISGLGEFDAPPNQNMFRFQSNHSNQAITLQFKELEINVIDAPEIERTARRPSETPPEVQELRDAVIAMNFS</sequence>
<organism evidence="2 3">
    <name type="scientific">Caenorhabditis nigoni</name>
    <dbReference type="NCBI Taxonomy" id="1611254"/>
    <lineage>
        <taxon>Eukaryota</taxon>
        <taxon>Metazoa</taxon>
        <taxon>Ecdysozoa</taxon>
        <taxon>Nematoda</taxon>
        <taxon>Chromadorea</taxon>
        <taxon>Rhabditida</taxon>
        <taxon>Rhabditina</taxon>
        <taxon>Rhabditomorpha</taxon>
        <taxon>Rhabditoidea</taxon>
        <taxon>Rhabditidae</taxon>
        <taxon>Peloderinae</taxon>
        <taxon>Caenorhabditis</taxon>
    </lineage>
</organism>
<evidence type="ECO:0000313" key="3">
    <source>
        <dbReference type="Proteomes" id="UP000230233"/>
    </source>
</evidence>
<feature type="compositionally biased region" description="Basic and acidic residues" evidence="1">
    <location>
        <begin position="68"/>
        <end position="88"/>
    </location>
</feature>
<feature type="compositionally biased region" description="Low complexity" evidence="1">
    <location>
        <begin position="139"/>
        <end position="151"/>
    </location>
</feature>
<feature type="region of interest" description="Disordered" evidence="1">
    <location>
        <begin position="38"/>
        <end position="154"/>
    </location>
</feature>
<evidence type="ECO:0000256" key="1">
    <source>
        <dbReference type="SAM" id="MobiDB-lite"/>
    </source>
</evidence>
<dbReference type="Proteomes" id="UP000230233">
    <property type="component" value="Chromosome IV"/>
</dbReference>
<proteinExistence type="predicted"/>
<protein>
    <recommendedName>
        <fullName evidence="4">DUF38 domain-containing protein</fullName>
    </recommendedName>
</protein>
<feature type="compositionally biased region" description="Basic and acidic residues" evidence="1">
    <location>
        <begin position="121"/>
        <end position="138"/>
    </location>
</feature>
<feature type="compositionally biased region" description="Polar residues" evidence="1">
    <location>
        <begin position="89"/>
        <end position="109"/>
    </location>
</feature>
<evidence type="ECO:0008006" key="4">
    <source>
        <dbReference type="Google" id="ProtNLM"/>
    </source>
</evidence>
<dbReference type="AlphaFoldDB" id="A0A2G5U2D3"/>
<dbReference type="EMBL" id="PDUG01000004">
    <property type="protein sequence ID" value="PIC33678.1"/>
    <property type="molecule type" value="Genomic_DNA"/>
</dbReference>
<reference evidence="3" key="1">
    <citation type="submission" date="2017-10" db="EMBL/GenBank/DDBJ databases">
        <title>Rapid genome shrinkage in a self-fertile nematode reveals novel sperm competition proteins.</title>
        <authorList>
            <person name="Yin D."/>
            <person name="Schwarz E.M."/>
            <person name="Thomas C.G."/>
            <person name="Felde R.L."/>
            <person name="Korf I.F."/>
            <person name="Cutter A.D."/>
            <person name="Schartner C.M."/>
            <person name="Ralston E.J."/>
            <person name="Meyer B.J."/>
            <person name="Haag E.S."/>
        </authorList>
    </citation>
    <scope>NUCLEOTIDE SEQUENCE [LARGE SCALE GENOMIC DNA]</scope>
    <source>
        <strain evidence="3">JU1422</strain>
    </source>
</reference>
<evidence type="ECO:0000313" key="2">
    <source>
        <dbReference type="EMBL" id="PIC33678.1"/>
    </source>
</evidence>